<evidence type="ECO:0000259" key="1">
    <source>
        <dbReference type="Pfam" id="PF21788"/>
    </source>
</evidence>
<proteinExistence type="predicted"/>
<sequence>MKAKVAAQLLSHTAAAAIETYSSITSLLPSDAVFTAEFIELIDCLFDSLNDSSTNSTDGKQYRCPVTESTPHVELWSRLLTKISNWKHGITNNNPTCNQFTTALKTVVIKNLAKSKSISGNCEDDDCTALTNLTKLLNINVTPENSNDNIDVPDFTDTNENVPMEETQALAYVAGYILKKIDISKCSTCQEDLLAKDVSPTHVFTSFKEYRDDPCLQYANDNMMRLLYNVHKNVNSFVDKYRNIEKLEDTFKHYFNDS</sequence>
<feature type="non-terminal residue" evidence="2">
    <location>
        <position position="1"/>
    </location>
</feature>
<protein>
    <recommendedName>
        <fullName evidence="1">Transposable element P transposase-like GTP-binding insertion domain-containing protein</fullName>
    </recommendedName>
</protein>
<keyword evidence="3" id="KW-1185">Reference proteome</keyword>
<dbReference type="EMBL" id="VTPC01001617">
    <property type="protein sequence ID" value="KAF2901471.1"/>
    <property type="molecule type" value="Genomic_DNA"/>
</dbReference>
<dbReference type="Pfam" id="PF21788">
    <property type="entry name" value="TNP-like_GBD"/>
    <property type="match status" value="1"/>
</dbReference>
<organism evidence="2 3">
    <name type="scientific">Ignelater luminosus</name>
    <name type="common">Cucubano</name>
    <name type="synonym">Pyrophorus luminosus</name>
    <dbReference type="NCBI Taxonomy" id="2038154"/>
    <lineage>
        <taxon>Eukaryota</taxon>
        <taxon>Metazoa</taxon>
        <taxon>Ecdysozoa</taxon>
        <taxon>Arthropoda</taxon>
        <taxon>Hexapoda</taxon>
        <taxon>Insecta</taxon>
        <taxon>Pterygota</taxon>
        <taxon>Neoptera</taxon>
        <taxon>Endopterygota</taxon>
        <taxon>Coleoptera</taxon>
        <taxon>Polyphaga</taxon>
        <taxon>Elateriformia</taxon>
        <taxon>Elateroidea</taxon>
        <taxon>Elateridae</taxon>
        <taxon>Agrypninae</taxon>
        <taxon>Pyrophorini</taxon>
        <taxon>Ignelater</taxon>
    </lineage>
</organism>
<dbReference type="InterPro" id="IPR048366">
    <property type="entry name" value="TNP-like_GBD"/>
</dbReference>
<dbReference type="OrthoDB" id="6768659at2759"/>
<accession>A0A8K0GJB7</accession>
<reference evidence="2" key="1">
    <citation type="submission" date="2019-08" db="EMBL/GenBank/DDBJ databases">
        <title>The genome of the North American firefly Photinus pyralis.</title>
        <authorList>
            <consortium name="Photinus pyralis genome working group"/>
            <person name="Fallon T.R."/>
            <person name="Sander Lower S.E."/>
            <person name="Weng J.-K."/>
        </authorList>
    </citation>
    <scope>NUCLEOTIDE SEQUENCE</scope>
    <source>
        <strain evidence="2">TRF0915ILg1</strain>
        <tissue evidence="2">Whole body</tissue>
    </source>
</reference>
<name>A0A8K0GJB7_IGNLU</name>
<evidence type="ECO:0000313" key="2">
    <source>
        <dbReference type="EMBL" id="KAF2901471.1"/>
    </source>
</evidence>
<dbReference type="AlphaFoldDB" id="A0A8K0GJB7"/>
<gene>
    <name evidence="2" type="ORF">ILUMI_04715</name>
</gene>
<comment type="caution">
    <text evidence="2">The sequence shown here is derived from an EMBL/GenBank/DDBJ whole genome shotgun (WGS) entry which is preliminary data.</text>
</comment>
<dbReference type="Proteomes" id="UP000801492">
    <property type="component" value="Unassembled WGS sequence"/>
</dbReference>
<feature type="domain" description="Transposable element P transposase-like GTP-binding insertion" evidence="1">
    <location>
        <begin position="1"/>
        <end position="58"/>
    </location>
</feature>
<evidence type="ECO:0000313" key="3">
    <source>
        <dbReference type="Proteomes" id="UP000801492"/>
    </source>
</evidence>